<dbReference type="CDD" id="cd00821">
    <property type="entry name" value="PH"/>
    <property type="match status" value="1"/>
</dbReference>
<feature type="compositionally biased region" description="Low complexity" evidence="1">
    <location>
        <begin position="10"/>
        <end position="33"/>
    </location>
</feature>
<feature type="compositionally biased region" description="Low complexity" evidence="1">
    <location>
        <begin position="286"/>
        <end position="311"/>
    </location>
</feature>
<feature type="compositionally biased region" description="Basic and acidic residues" evidence="1">
    <location>
        <begin position="313"/>
        <end position="326"/>
    </location>
</feature>
<feature type="compositionally biased region" description="Low complexity" evidence="1">
    <location>
        <begin position="356"/>
        <end position="366"/>
    </location>
</feature>
<evidence type="ECO:0000256" key="1">
    <source>
        <dbReference type="SAM" id="MobiDB-lite"/>
    </source>
</evidence>
<feature type="compositionally biased region" description="Basic and acidic residues" evidence="1">
    <location>
        <begin position="262"/>
        <end position="285"/>
    </location>
</feature>
<dbReference type="InterPro" id="IPR039712">
    <property type="entry name" value="Meu6"/>
</dbReference>
<organism evidence="3 4">
    <name type="scientific">Paecilomyces lecythidis</name>
    <dbReference type="NCBI Taxonomy" id="3004212"/>
    <lineage>
        <taxon>Eukaryota</taxon>
        <taxon>Fungi</taxon>
        <taxon>Dikarya</taxon>
        <taxon>Ascomycota</taxon>
        <taxon>Pezizomycotina</taxon>
        <taxon>Eurotiomycetes</taxon>
        <taxon>Eurotiomycetidae</taxon>
        <taxon>Eurotiales</taxon>
        <taxon>Thermoascaceae</taxon>
        <taxon>Paecilomyces</taxon>
    </lineage>
</organism>
<feature type="compositionally biased region" description="Low complexity" evidence="1">
    <location>
        <begin position="399"/>
        <end position="409"/>
    </location>
</feature>
<gene>
    <name evidence="3" type="ORF">Plec18167_008387</name>
</gene>
<dbReference type="InterPro" id="IPR011993">
    <property type="entry name" value="PH-like_dom_sf"/>
</dbReference>
<dbReference type="InterPro" id="IPR001849">
    <property type="entry name" value="PH_domain"/>
</dbReference>
<feature type="compositionally biased region" description="Basic and acidic residues" evidence="1">
    <location>
        <begin position="55"/>
        <end position="70"/>
    </location>
</feature>
<dbReference type="InterPro" id="IPR039483">
    <property type="entry name" value="Meu6_PH_dom"/>
</dbReference>
<feature type="domain" description="PH" evidence="2">
    <location>
        <begin position="71"/>
        <end position="197"/>
    </location>
</feature>
<proteinExistence type="predicted"/>
<evidence type="ECO:0000313" key="4">
    <source>
        <dbReference type="Proteomes" id="UP001583193"/>
    </source>
</evidence>
<dbReference type="Proteomes" id="UP001583193">
    <property type="component" value="Unassembled WGS sequence"/>
</dbReference>
<evidence type="ECO:0000259" key="2">
    <source>
        <dbReference type="PROSITE" id="PS50003"/>
    </source>
</evidence>
<feature type="compositionally biased region" description="Polar residues" evidence="1">
    <location>
        <begin position="518"/>
        <end position="527"/>
    </location>
</feature>
<dbReference type="SUPFAM" id="SSF50729">
    <property type="entry name" value="PH domain-like"/>
    <property type="match status" value="1"/>
</dbReference>
<dbReference type="SMART" id="SM00233">
    <property type="entry name" value="PH"/>
    <property type="match status" value="1"/>
</dbReference>
<feature type="compositionally biased region" description="Basic and acidic residues" evidence="1">
    <location>
        <begin position="217"/>
        <end position="244"/>
    </location>
</feature>
<keyword evidence="4" id="KW-1185">Reference proteome</keyword>
<dbReference type="Gene3D" id="2.30.29.30">
    <property type="entry name" value="Pleckstrin-homology domain (PH domain)/Phosphotyrosine-binding domain (PTB)"/>
    <property type="match status" value="1"/>
</dbReference>
<evidence type="ECO:0000313" key="3">
    <source>
        <dbReference type="EMBL" id="KAL1868194.1"/>
    </source>
</evidence>
<accession>A0ABR3WWY7</accession>
<feature type="compositionally biased region" description="Low complexity" evidence="1">
    <location>
        <begin position="508"/>
        <end position="517"/>
    </location>
</feature>
<dbReference type="PANTHER" id="PTHR42073:SF1">
    <property type="entry name" value="MEIOTIC EXPRESSION UP-REGULATED PROTEIN 6"/>
    <property type="match status" value="1"/>
</dbReference>
<sequence>MSDTQKPVEETPAAAPATETPAEAPATETPAAEAPEDTPAESTEAAPATEGAAEETAKEEPAKEEAKKEVTPATDGVLGYKAPGLVKSLRFVKRYFYFNDEPVEVKSLSQYLQAEKASVSHPLAAWASQSGKGLLFFAKRAEDKATPAGILSLADVTVSKEGSSEFIIKANGQKHTFQASSADERDSWIAAIEAKATEAKAEKETITASEGYKAELEKLNKGAEPEAAKKDESAPAEEDKDKAAKSRSQSRKRASIFGAFLNKKEETAEEKKEEKKEEKAEEAKPAEPAAAETAEASAATETPAEAPAAAEATEDKKEEKKAEAPAKSKRTSIFGNFFQKVTSPTTEKSEKDANATEETTAVSSTAPQLENPVEEADKPAEAEAAAPAEGEAAKKDESAPAAEATAEATTPKDKRRTSFFGNFGKKEKKGEASDSEGEAKPKNKLGGLFRKPSKAVKSGKDKEAAPAEPETIPEGEDKPEPISKDAPAEEKPAEEAAKEEEKKEEAVADAPAAADVATTSAPIQAAA</sequence>
<feature type="compositionally biased region" description="Low complexity" evidence="1">
    <location>
        <begin position="40"/>
        <end position="51"/>
    </location>
</feature>
<name>A0ABR3WWY7_9EURO</name>
<feature type="compositionally biased region" description="Basic and acidic residues" evidence="1">
    <location>
        <begin position="424"/>
        <end position="441"/>
    </location>
</feature>
<feature type="region of interest" description="Disordered" evidence="1">
    <location>
        <begin position="217"/>
        <end position="527"/>
    </location>
</feature>
<dbReference type="PROSITE" id="PS50003">
    <property type="entry name" value="PH_DOMAIN"/>
    <property type="match status" value="1"/>
</dbReference>
<dbReference type="EMBL" id="JAVDPF010000040">
    <property type="protein sequence ID" value="KAL1868194.1"/>
    <property type="molecule type" value="Genomic_DNA"/>
</dbReference>
<comment type="caution">
    <text evidence="3">The sequence shown here is derived from an EMBL/GenBank/DDBJ whole genome shotgun (WGS) entry which is preliminary data.</text>
</comment>
<protein>
    <recommendedName>
        <fullName evidence="2">PH domain-containing protein</fullName>
    </recommendedName>
</protein>
<reference evidence="3 4" key="1">
    <citation type="journal article" date="2024" name="IMA Fungus">
        <title>IMA Genome - F19 : A genome assembly and annotation guide to empower mycologists, including annotated draft genome sequences of Ceratocystis pirilliformis, Diaporthe australafricana, Fusarium ophioides, Paecilomyces lecythidis, and Sporothrix stenoceras.</title>
        <authorList>
            <person name="Aylward J."/>
            <person name="Wilson A.M."/>
            <person name="Visagie C.M."/>
            <person name="Spraker J."/>
            <person name="Barnes I."/>
            <person name="Buitendag C."/>
            <person name="Ceriani C."/>
            <person name="Del Mar Angel L."/>
            <person name="du Plessis D."/>
            <person name="Fuchs T."/>
            <person name="Gasser K."/>
            <person name="Kramer D."/>
            <person name="Li W."/>
            <person name="Munsamy K."/>
            <person name="Piso A."/>
            <person name="Price J.L."/>
            <person name="Sonnekus B."/>
            <person name="Thomas C."/>
            <person name="van der Nest A."/>
            <person name="van Dijk A."/>
            <person name="van Heerden A."/>
            <person name="van Vuuren N."/>
            <person name="Yilmaz N."/>
            <person name="Duong T.A."/>
            <person name="van der Merwe N.A."/>
            <person name="Wingfield M.J."/>
            <person name="Wingfield B.D."/>
        </authorList>
    </citation>
    <scope>NUCLEOTIDE SEQUENCE [LARGE SCALE GENOMIC DNA]</scope>
    <source>
        <strain evidence="3 4">CMW 18167</strain>
    </source>
</reference>
<dbReference type="PANTHER" id="PTHR42073">
    <property type="entry name" value="MEIOTIC EXPRESSION UP-REGULATED PROTEIN 6"/>
    <property type="match status" value="1"/>
</dbReference>
<feature type="compositionally biased region" description="Basic and acidic residues" evidence="1">
    <location>
        <begin position="475"/>
        <end position="506"/>
    </location>
</feature>
<dbReference type="Pfam" id="PF15406">
    <property type="entry name" value="PH_6"/>
    <property type="match status" value="1"/>
</dbReference>
<feature type="region of interest" description="Disordered" evidence="1">
    <location>
        <begin position="1"/>
        <end position="72"/>
    </location>
</feature>
<feature type="compositionally biased region" description="Polar residues" evidence="1">
    <location>
        <begin position="331"/>
        <end position="346"/>
    </location>
</feature>